<reference evidence="4" key="1">
    <citation type="submission" date="2017-09" db="EMBL/GenBank/DDBJ databases">
        <title>Depth-based differentiation of microbial function through sediment-hosted aquifers and enrichment of novel symbionts in the deep terrestrial subsurface.</title>
        <authorList>
            <person name="Probst A.J."/>
            <person name="Ladd B."/>
            <person name="Jarett J.K."/>
            <person name="Geller-Mcgrath D.E."/>
            <person name="Sieber C.M.K."/>
            <person name="Emerson J.B."/>
            <person name="Anantharaman K."/>
            <person name="Thomas B.C."/>
            <person name="Malmstrom R."/>
            <person name="Stieglmeier M."/>
            <person name="Klingl A."/>
            <person name="Woyke T."/>
            <person name="Ryan C.M."/>
            <person name="Banfield J.F."/>
        </authorList>
    </citation>
    <scope>NUCLEOTIDE SEQUENCE [LARGE SCALE GENOMIC DNA]</scope>
</reference>
<organism evidence="3 4">
    <name type="scientific">Candidatus Uhrbacteria bacterium CG_4_9_14_3_um_filter_50_9</name>
    <dbReference type="NCBI Taxonomy" id="1975035"/>
    <lineage>
        <taxon>Bacteria</taxon>
        <taxon>Candidatus Uhriibacteriota</taxon>
    </lineage>
</organism>
<proteinExistence type="predicted"/>
<keyword evidence="1" id="KW-0175">Coiled coil</keyword>
<sequence length="1012" mass="114808">MKDRGEGSGFGRDRESRRTDGGVEIMQHGLDQVLAGQRFFLAHSGRGDELNEGTVVKESFEALDSNQQKRVLEHVRLMQLLTGHQGSLLRKTVHVLDSEQSEQLKNLLQWAEHAVISDEMGVESLATHVVDPLLTTATDAQSLYERLQFTKRFGDVSVDAYEETLRQATHRVLRFGEHEGWSALTAAAFRSGGKENIGRLLTILGFIPTELYQDPSFSQISSREFVQSERTLRLLERDEAIGDQAHNERTKLITAFFLSGNARMLRSEGKGSRHITLDSNGVRIFFDGRAGKTKLIDHPFVAHIPYGLVTDALAEEWSEHWLQNEAEGLELQLRRAEENFDLENRQAKREHQLAAFADHMGFSTAQPEQTLGNLLDELLQFPDRFAKRILEKGELLPDRLIETVLEQGEAGVFALMRFAEGVSTTVVDEQLSHKRLFLEHGIRDSRHQAYKARARVLGDPRHYNALKGVRAVLQTQPVSDPEKQFLFFRGQYKRSGEGRQHSFLETVYEGHIARVLIDEEKDMKPDQRGQVPVFDREVYEEIEESLRAFDYFLERIDRVERLVTYKNKHWEQKILEEAEEAAVFILTNVTQFHAEVDRIVDGLRVEVNDQDIEQLVRQFKQAAVVYRQFLYQEATPDLVGFRDVFRPSVHVNEVEFDQRFLDLAKDQCPEWGYDAELCLESPSIRVVAINHVITHPSETIPVDMEEAVLDKLRVNRNCPLINVVGGCKNVGSVEGTDDHPLNKMSLAVLTVAHEAKANIAVPGTQSGVGVFFGQQNVRYKTQTDHLPFKDKAHLFAVSPGGNTLYEGNPFVDKEKSSEIYAVTPVDSVVTPTTALWSEKGEKRVEAYRLHIAYMESLFARISKDQPRVLVAGNGGVFSIMEVNESLKRGFDIVLVSDSGRFAEAAAVVVRNIDLLPETSDPEFDLHVVRLLQGVLDDETVAEHFQKDFGSTELPVSEEDLGEITHDDLRPNYIVHRQAFRAFVDLARRYPERIHASRLDDLEQALRGFMSVV</sequence>
<evidence type="ECO:0008006" key="5">
    <source>
        <dbReference type="Google" id="ProtNLM"/>
    </source>
</evidence>
<evidence type="ECO:0000313" key="4">
    <source>
        <dbReference type="Proteomes" id="UP000229385"/>
    </source>
</evidence>
<protein>
    <recommendedName>
        <fullName evidence="5">LSDAT prokaryote domain-containing protein</fullName>
    </recommendedName>
</protein>
<comment type="caution">
    <text evidence="3">The sequence shown here is derived from an EMBL/GenBank/DDBJ whole genome shotgun (WGS) entry which is preliminary data.</text>
</comment>
<dbReference type="AlphaFoldDB" id="A0A2M7XCJ1"/>
<dbReference type="Proteomes" id="UP000229385">
    <property type="component" value="Unassembled WGS sequence"/>
</dbReference>
<evidence type="ECO:0000256" key="1">
    <source>
        <dbReference type="SAM" id="Coils"/>
    </source>
</evidence>
<evidence type="ECO:0000256" key="2">
    <source>
        <dbReference type="SAM" id="MobiDB-lite"/>
    </source>
</evidence>
<evidence type="ECO:0000313" key="3">
    <source>
        <dbReference type="EMBL" id="PJA45426.1"/>
    </source>
</evidence>
<feature type="coiled-coil region" evidence="1">
    <location>
        <begin position="319"/>
        <end position="346"/>
    </location>
</feature>
<feature type="region of interest" description="Disordered" evidence="2">
    <location>
        <begin position="1"/>
        <end position="21"/>
    </location>
</feature>
<dbReference type="EMBL" id="PFWU01000039">
    <property type="protein sequence ID" value="PJA45426.1"/>
    <property type="molecule type" value="Genomic_DNA"/>
</dbReference>
<gene>
    <name evidence="3" type="ORF">CO174_03310</name>
</gene>
<name>A0A2M7XCJ1_9BACT</name>
<accession>A0A2M7XCJ1</accession>